<comment type="caution">
    <text evidence="2">The sequence shown here is derived from an EMBL/GenBank/DDBJ whole genome shotgun (WGS) entry which is preliminary data.</text>
</comment>
<proteinExistence type="predicted"/>
<gene>
    <name evidence="2" type="ORF">Cgig2_029998</name>
</gene>
<feature type="compositionally biased region" description="Basic and acidic residues" evidence="1">
    <location>
        <begin position="10"/>
        <end position="20"/>
    </location>
</feature>
<accession>A0A9Q1K804</accession>
<protein>
    <submittedName>
        <fullName evidence="2">Uncharacterized protein</fullName>
    </submittedName>
</protein>
<dbReference type="EMBL" id="JAKOGI010000273">
    <property type="protein sequence ID" value="KAJ8438017.1"/>
    <property type="molecule type" value="Genomic_DNA"/>
</dbReference>
<evidence type="ECO:0000313" key="2">
    <source>
        <dbReference type="EMBL" id="KAJ8438017.1"/>
    </source>
</evidence>
<reference evidence="2" key="1">
    <citation type="submission" date="2022-04" db="EMBL/GenBank/DDBJ databases">
        <title>Carnegiea gigantea Genome sequencing and assembly v2.</title>
        <authorList>
            <person name="Copetti D."/>
            <person name="Sanderson M.J."/>
            <person name="Burquez A."/>
            <person name="Wojciechowski M.F."/>
        </authorList>
    </citation>
    <scope>NUCLEOTIDE SEQUENCE</scope>
    <source>
        <strain evidence="2">SGP5-SGP5p</strain>
        <tissue evidence="2">Aerial part</tissue>
    </source>
</reference>
<sequence length="229" mass="24845">MNPVDIQLNGKEREDPLEELSDRALSKNFRHISTNVALAKEIHKNQTLNRDDVSMDDISTGSSAMDLDGDGKASKGGHHKRCDFPQVHLRASPPREMEPTEIKYGVLENDEQVLMLRHPISNPMAKYYQSKVAKGASNLRSQHMSSFKKGDPPLSSNKTVAPFERVAVNEHPAVPPPTTITRYGLVIEQSSNAPAKDIGFSRPFVAPLTETLADPAAAATGSLAAAAAP</sequence>
<name>A0A9Q1K804_9CARY</name>
<dbReference type="AlphaFoldDB" id="A0A9Q1K804"/>
<evidence type="ECO:0000256" key="1">
    <source>
        <dbReference type="SAM" id="MobiDB-lite"/>
    </source>
</evidence>
<feature type="region of interest" description="Disordered" evidence="1">
    <location>
        <begin position="1"/>
        <end position="20"/>
    </location>
</feature>
<dbReference type="Proteomes" id="UP001153076">
    <property type="component" value="Unassembled WGS sequence"/>
</dbReference>
<keyword evidence="3" id="KW-1185">Reference proteome</keyword>
<organism evidence="2 3">
    <name type="scientific">Carnegiea gigantea</name>
    <dbReference type="NCBI Taxonomy" id="171969"/>
    <lineage>
        <taxon>Eukaryota</taxon>
        <taxon>Viridiplantae</taxon>
        <taxon>Streptophyta</taxon>
        <taxon>Embryophyta</taxon>
        <taxon>Tracheophyta</taxon>
        <taxon>Spermatophyta</taxon>
        <taxon>Magnoliopsida</taxon>
        <taxon>eudicotyledons</taxon>
        <taxon>Gunneridae</taxon>
        <taxon>Pentapetalae</taxon>
        <taxon>Caryophyllales</taxon>
        <taxon>Cactineae</taxon>
        <taxon>Cactaceae</taxon>
        <taxon>Cactoideae</taxon>
        <taxon>Echinocereeae</taxon>
        <taxon>Carnegiea</taxon>
    </lineage>
</organism>
<evidence type="ECO:0000313" key="3">
    <source>
        <dbReference type="Proteomes" id="UP001153076"/>
    </source>
</evidence>